<gene>
    <name evidence="2" type="ORF">DSM104329_01902</name>
</gene>
<evidence type="ECO:0000259" key="1">
    <source>
        <dbReference type="Pfam" id="PF08808"/>
    </source>
</evidence>
<dbReference type="InterPro" id="IPR014914">
    <property type="entry name" value="RES_dom"/>
</dbReference>
<dbReference type="KEGG" id="sbae:DSM104329_01902"/>
<keyword evidence="3" id="KW-1185">Reference proteome</keyword>
<dbReference type="RefSeq" id="WP_259315193.1">
    <property type="nucleotide sequence ID" value="NZ_CP087164.1"/>
</dbReference>
<dbReference type="Proteomes" id="UP001162834">
    <property type="component" value="Chromosome"/>
</dbReference>
<feature type="domain" description="RES" evidence="1">
    <location>
        <begin position="23"/>
        <end position="155"/>
    </location>
</feature>
<sequence length="222" mass="24753">MPVASWQAEPARVSDEWVCYRQVSPEWAPLYHAAGEPVPSQSDARWHRQGEGYAQYMALEPLGAWAELVRYEGIRGNARADEYRRRLWVMFVREHDIADLSTFEAYDACGLDPRIAVGKHTESQKLADDLRAAGFRGVLSPSAALVGATNLTLFGARYEKLLLGGLATWPNPQPGLRLPCSLVVEGNPPDQLITETVFEDIEHDGYRDWLRANGKPLPADPP</sequence>
<name>A0A9E6XW51_9ACTN</name>
<evidence type="ECO:0000313" key="2">
    <source>
        <dbReference type="EMBL" id="UGS35509.1"/>
    </source>
</evidence>
<dbReference type="Pfam" id="PF08808">
    <property type="entry name" value="RES"/>
    <property type="match status" value="1"/>
</dbReference>
<proteinExistence type="predicted"/>
<reference evidence="2" key="1">
    <citation type="journal article" date="2022" name="Int. J. Syst. Evol. Microbiol.">
        <title>Pseudomonas aegrilactucae sp. nov. and Pseudomonas morbosilactucae sp. nov., pathogens causing bacterial rot of lettuce in Japan.</title>
        <authorList>
            <person name="Sawada H."/>
            <person name="Fujikawa T."/>
            <person name="Satou M."/>
        </authorList>
    </citation>
    <scope>NUCLEOTIDE SEQUENCE</scope>
    <source>
        <strain evidence="2">0166_1</strain>
    </source>
</reference>
<evidence type="ECO:0000313" key="3">
    <source>
        <dbReference type="Proteomes" id="UP001162834"/>
    </source>
</evidence>
<protein>
    <recommendedName>
        <fullName evidence="1">RES domain-containing protein</fullName>
    </recommendedName>
</protein>
<accession>A0A9E6XW51</accession>
<dbReference type="EMBL" id="CP087164">
    <property type="protein sequence ID" value="UGS35509.1"/>
    <property type="molecule type" value="Genomic_DNA"/>
</dbReference>
<dbReference type="AlphaFoldDB" id="A0A9E6XW51"/>
<organism evidence="2 3">
    <name type="scientific">Capillimicrobium parvum</name>
    <dbReference type="NCBI Taxonomy" id="2884022"/>
    <lineage>
        <taxon>Bacteria</taxon>
        <taxon>Bacillati</taxon>
        <taxon>Actinomycetota</taxon>
        <taxon>Thermoleophilia</taxon>
        <taxon>Solirubrobacterales</taxon>
        <taxon>Capillimicrobiaceae</taxon>
        <taxon>Capillimicrobium</taxon>
    </lineage>
</organism>